<dbReference type="PROSITE" id="PS51257">
    <property type="entry name" value="PROKAR_LIPOPROTEIN"/>
    <property type="match status" value="1"/>
</dbReference>
<organism evidence="1">
    <name type="scientific">marine sediment metagenome</name>
    <dbReference type="NCBI Taxonomy" id="412755"/>
    <lineage>
        <taxon>unclassified sequences</taxon>
        <taxon>metagenomes</taxon>
        <taxon>ecological metagenomes</taxon>
    </lineage>
</organism>
<dbReference type="EMBL" id="LAZR01006413">
    <property type="protein sequence ID" value="KKM92284.1"/>
    <property type="molecule type" value="Genomic_DNA"/>
</dbReference>
<gene>
    <name evidence="1" type="ORF">LCGC14_1219920</name>
</gene>
<accession>A0A0F9LBL9</accession>
<proteinExistence type="predicted"/>
<comment type="caution">
    <text evidence="1">The sequence shown here is derived from an EMBL/GenBank/DDBJ whole genome shotgun (WGS) entry which is preliminary data.</text>
</comment>
<name>A0A0F9LBL9_9ZZZZ</name>
<dbReference type="AlphaFoldDB" id="A0A0F9LBL9"/>
<reference evidence="1" key="1">
    <citation type="journal article" date="2015" name="Nature">
        <title>Complex archaea that bridge the gap between prokaryotes and eukaryotes.</title>
        <authorList>
            <person name="Spang A."/>
            <person name="Saw J.H."/>
            <person name="Jorgensen S.L."/>
            <person name="Zaremba-Niedzwiedzka K."/>
            <person name="Martijn J."/>
            <person name="Lind A.E."/>
            <person name="van Eijk R."/>
            <person name="Schleper C."/>
            <person name="Guy L."/>
            <person name="Ettema T.J."/>
        </authorList>
    </citation>
    <scope>NUCLEOTIDE SEQUENCE</scope>
</reference>
<protein>
    <submittedName>
        <fullName evidence="1">Uncharacterized protein</fullName>
    </submittedName>
</protein>
<evidence type="ECO:0000313" key="1">
    <source>
        <dbReference type="EMBL" id="KKM92284.1"/>
    </source>
</evidence>
<sequence>MNKAIIFGICMLVLIVGCTKQDCTSEWQEGYDTGKWMNDGYEETYSHGFQEGLQSGKSMCLSVEELIENIDIFYASDEKLEDKYIQREWWGFYHNNTDFYDMANGKYCEIAIWNFTDAMIFNRGNYYVLCE</sequence>